<dbReference type="Proteomes" id="UP000828941">
    <property type="component" value="Chromosome 3"/>
</dbReference>
<keyword evidence="2" id="KW-1185">Reference proteome</keyword>
<reference evidence="1 2" key="1">
    <citation type="journal article" date="2022" name="DNA Res.">
        <title>Chromosomal-level genome assembly of the orchid tree Bauhinia variegata (Leguminosae; Cercidoideae) supports the allotetraploid origin hypothesis of Bauhinia.</title>
        <authorList>
            <person name="Zhong Y."/>
            <person name="Chen Y."/>
            <person name="Zheng D."/>
            <person name="Pang J."/>
            <person name="Liu Y."/>
            <person name="Luo S."/>
            <person name="Meng S."/>
            <person name="Qian L."/>
            <person name="Wei D."/>
            <person name="Dai S."/>
            <person name="Zhou R."/>
        </authorList>
    </citation>
    <scope>NUCLEOTIDE SEQUENCE [LARGE SCALE GENOMIC DNA]</scope>
    <source>
        <strain evidence="1">BV-YZ2020</strain>
    </source>
</reference>
<dbReference type="EMBL" id="CM039428">
    <property type="protein sequence ID" value="KAI4351829.1"/>
    <property type="molecule type" value="Genomic_DNA"/>
</dbReference>
<organism evidence="1 2">
    <name type="scientific">Bauhinia variegata</name>
    <name type="common">Purple orchid tree</name>
    <name type="synonym">Phanera variegata</name>
    <dbReference type="NCBI Taxonomy" id="167791"/>
    <lineage>
        <taxon>Eukaryota</taxon>
        <taxon>Viridiplantae</taxon>
        <taxon>Streptophyta</taxon>
        <taxon>Embryophyta</taxon>
        <taxon>Tracheophyta</taxon>
        <taxon>Spermatophyta</taxon>
        <taxon>Magnoliopsida</taxon>
        <taxon>eudicotyledons</taxon>
        <taxon>Gunneridae</taxon>
        <taxon>Pentapetalae</taxon>
        <taxon>rosids</taxon>
        <taxon>fabids</taxon>
        <taxon>Fabales</taxon>
        <taxon>Fabaceae</taxon>
        <taxon>Cercidoideae</taxon>
        <taxon>Cercideae</taxon>
        <taxon>Bauhiniinae</taxon>
        <taxon>Bauhinia</taxon>
    </lineage>
</organism>
<evidence type="ECO:0000313" key="2">
    <source>
        <dbReference type="Proteomes" id="UP000828941"/>
    </source>
</evidence>
<comment type="caution">
    <text evidence="1">The sequence shown here is derived from an EMBL/GenBank/DDBJ whole genome shotgun (WGS) entry which is preliminary data.</text>
</comment>
<evidence type="ECO:0000313" key="1">
    <source>
        <dbReference type="EMBL" id="KAI4351829.1"/>
    </source>
</evidence>
<gene>
    <name evidence="1" type="ORF">L6164_006140</name>
</gene>
<accession>A0ACB9PVC3</accession>
<proteinExistence type="predicted"/>
<sequence>MLAIANSQQMKGQFIRTATNVGTRNSTYHVSLHEIPDILQVTVVSLLSFSAVNEEKVFLVKVSGPRVSELPIASGYILWEDGSMR</sequence>
<protein>
    <submittedName>
        <fullName evidence="1">Uncharacterized protein</fullName>
    </submittedName>
</protein>
<name>A0ACB9PVC3_BAUVA</name>